<evidence type="ECO:0000313" key="2">
    <source>
        <dbReference type="Proteomes" id="UP000029981"/>
    </source>
</evidence>
<dbReference type="EMBL" id="CM002925">
    <property type="protein sequence ID" value="KGN54452.1"/>
    <property type="molecule type" value="Genomic_DNA"/>
</dbReference>
<organism evidence="1 2">
    <name type="scientific">Cucumis sativus</name>
    <name type="common">Cucumber</name>
    <dbReference type="NCBI Taxonomy" id="3659"/>
    <lineage>
        <taxon>Eukaryota</taxon>
        <taxon>Viridiplantae</taxon>
        <taxon>Streptophyta</taxon>
        <taxon>Embryophyta</taxon>
        <taxon>Tracheophyta</taxon>
        <taxon>Spermatophyta</taxon>
        <taxon>Magnoliopsida</taxon>
        <taxon>eudicotyledons</taxon>
        <taxon>Gunneridae</taxon>
        <taxon>Pentapetalae</taxon>
        <taxon>rosids</taxon>
        <taxon>fabids</taxon>
        <taxon>Cucurbitales</taxon>
        <taxon>Cucurbitaceae</taxon>
        <taxon>Benincaseae</taxon>
        <taxon>Cucumis</taxon>
    </lineage>
</organism>
<sequence length="78" mass="8975">MGGRSTDKGRCDSLSRYARPIDFNGESSLNFCPDSVFFLLLKRKLGKKWYDAAKAKSSKEVDHEVEFRLGKRVWKFGL</sequence>
<dbReference type="AlphaFoldDB" id="A0A0A0L1J5"/>
<dbReference type="Gramene" id="KGN54452">
    <property type="protein sequence ID" value="KGN54452"/>
    <property type="gene ID" value="Csa_4G334140"/>
</dbReference>
<name>A0A0A0L1J5_CUCSA</name>
<evidence type="ECO:0000313" key="1">
    <source>
        <dbReference type="EMBL" id="KGN54452.1"/>
    </source>
</evidence>
<gene>
    <name evidence="1" type="ORF">Csa_4G334140</name>
</gene>
<accession>A0A0A0L1J5</accession>
<reference evidence="1 2" key="1">
    <citation type="journal article" date="2009" name="Nat. Genet.">
        <title>The genome of the cucumber, Cucumis sativus L.</title>
        <authorList>
            <person name="Huang S."/>
            <person name="Li R."/>
            <person name="Zhang Z."/>
            <person name="Li L."/>
            <person name="Gu X."/>
            <person name="Fan W."/>
            <person name="Lucas W.J."/>
            <person name="Wang X."/>
            <person name="Xie B."/>
            <person name="Ni P."/>
            <person name="Ren Y."/>
            <person name="Zhu H."/>
            <person name="Li J."/>
            <person name="Lin K."/>
            <person name="Jin W."/>
            <person name="Fei Z."/>
            <person name="Li G."/>
            <person name="Staub J."/>
            <person name="Kilian A."/>
            <person name="van der Vossen E.A."/>
            <person name="Wu Y."/>
            <person name="Guo J."/>
            <person name="He J."/>
            <person name="Jia Z."/>
            <person name="Ren Y."/>
            <person name="Tian G."/>
            <person name="Lu Y."/>
            <person name="Ruan J."/>
            <person name="Qian W."/>
            <person name="Wang M."/>
            <person name="Huang Q."/>
            <person name="Li B."/>
            <person name="Xuan Z."/>
            <person name="Cao J."/>
            <person name="Asan"/>
            <person name="Wu Z."/>
            <person name="Zhang J."/>
            <person name="Cai Q."/>
            <person name="Bai Y."/>
            <person name="Zhao B."/>
            <person name="Han Y."/>
            <person name="Li Y."/>
            <person name="Li X."/>
            <person name="Wang S."/>
            <person name="Shi Q."/>
            <person name="Liu S."/>
            <person name="Cho W.K."/>
            <person name="Kim J.Y."/>
            <person name="Xu Y."/>
            <person name="Heller-Uszynska K."/>
            <person name="Miao H."/>
            <person name="Cheng Z."/>
            <person name="Zhang S."/>
            <person name="Wu J."/>
            <person name="Yang Y."/>
            <person name="Kang H."/>
            <person name="Li M."/>
            <person name="Liang H."/>
            <person name="Ren X."/>
            <person name="Shi Z."/>
            <person name="Wen M."/>
            <person name="Jian M."/>
            <person name="Yang H."/>
            <person name="Zhang G."/>
            <person name="Yang Z."/>
            <person name="Chen R."/>
            <person name="Liu S."/>
            <person name="Li J."/>
            <person name="Ma L."/>
            <person name="Liu H."/>
            <person name="Zhou Y."/>
            <person name="Zhao J."/>
            <person name="Fang X."/>
            <person name="Li G."/>
            <person name="Fang L."/>
            <person name="Li Y."/>
            <person name="Liu D."/>
            <person name="Zheng H."/>
            <person name="Zhang Y."/>
            <person name="Qin N."/>
            <person name="Li Z."/>
            <person name="Yang G."/>
            <person name="Yang S."/>
            <person name="Bolund L."/>
            <person name="Kristiansen K."/>
            <person name="Zheng H."/>
            <person name="Li S."/>
            <person name="Zhang X."/>
            <person name="Yang H."/>
            <person name="Wang J."/>
            <person name="Sun R."/>
            <person name="Zhang B."/>
            <person name="Jiang S."/>
            <person name="Wang J."/>
            <person name="Du Y."/>
            <person name="Li S."/>
        </authorList>
    </citation>
    <scope>NUCLEOTIDE SEQUENCE [LARGE SCALE GENOMIC DNA]</scope>
    <source>
        <strain evidence="2">cv. 9930</strain>
    </source>
</reference>
<dbReference type="Proteomes" id="UP000029981">
    <property type="component" value="Chromosome 4"/>
</dbReference>
<proteinExistence type="predicted"/>
<reference evidence="1 2" key="2">
    <citation type="journal article" date="2009" name="PLoS ONE">
        <title>An integrated genetic and cytogenetic map of the cucumber genome.</title>
        <authorList>
            <person name="Ren Y."/>
            <person name="Zhang Z."/>
            <person name="Liu J."/>
            <person name="Staub J.E."/>
            <person name="Han Y."/>
            <person name="Cheng Z."/>
            <person name="Li X."/>
            <person name="Lu J."/>
            <person name="Miao H."/>
            <person name="Kang H."/>
            <person name="Xie B."/>
            <person name="Gu X."/>
            <person name="Wang X."/>
            <person name="Du Y."/>
            <person name="Jin W."/>
            <person name="Huang S."/>
        </authorList>
    </citation>
    <scope>NUCLEOTIDE SEQUENCE [LARGE SCALE GENOMIC DNA]</scope>
    <source>
        <strain evidence="2">cv. 9930</strain>
    </source>
</reference>
<keyword evidence="2" id="KW-1185">Reference proteome</keyword>
<protein>
    <submittedName>
        <fullName evidence="1">Uncharacterized protein</fullName>
    </submittedName>
</protein>
<reference evidence="1 2" key="4">
    <citation type="journal article" date="2011" name="BMC Genomics">
        <title>RNA-Seq improves annotation of protein-coding genes in the cucumber genome.</title>
        <authorList>
            <person name="Li Z."/>
            <person name="Zhang Z."/>
            <person name="Yan P."/>
            <person name="Huang S."/>
            <person name="Fei Z."/>
            <person name="Lin K."/>
        </authorList>
    </citation>
    <scope>NUCLEOTIDE SEQUENCE [LARGE SCALE GENOMIC DNA]</scope>
    <source>
        <strain evidence="2">cv. 9930</strain>
    </source>
</reference>
<reference evidence="1 2" key="3">
    <citation type="journal article" date="2010" name="BMC Genomics">
        <title>Transcriptome sequencing and comparative analysis of cucumber flowers with different sex types.</title>
        <authorList>
            <person name="Guo S."/>
            <person name="Zheng Y."/>
            <person name="Joung J.G."/>
            <person name="Liu S."/>
            <person name="Zhang Z."/>
            <person name="Crasta O.R."/>
            <person name="Sobral B.W."/>
            <person name="Xu Y."/>
            <person name="Huang S."/>
            <person name="Fei Z."/>
        </authorList>
    </citation>
    <scope>NUCLEOTIDE SEQUENCE [LARGE SCALE GENOMIC DNA]</scope>
    <source>
        <strain evidence="2">cv. 9930</strain>
    </source>
</reference>